<keyword evidence="2" id="KW-1185">Reference proteome</keyword>
<sequence length="162" mass="17950">MTATFNTTSPSCLIAIHFCPFRASTCPQTCLPVAKATCLSVYISSMKILDNELMTFEIEHAILSGITRPRRHFNTAYAPRMQSCLVRIWGSVAREGSQLEVGLSNTPTHKLPLFPHIVTLSSLSLKTDDNAGWPPRMQLQARRSSKNSGLFSSLLFRGCPHL</sequence>
<gene>
    <name evidence="1" type="ORF">LX32DRAFT_346034</name>
</gene>
<protein>
    <submittedName>
        <fullName evidence="1">Uncharacterized protein</fullName>
    </submittedName>
</protein>
<organism evidence="1 2">
    <name type="scientific">Colletotrichum zoysiae</name>
    <dbReference type="NCBI Taxonomy" id="1216348"/>
    <lineage>
        <taxon>Eukaryota</taxon>
        <taxon>Fungi</taxon>
        <taxon>Dikarya</taxon>
        <taxon>Ascomycota</taxon>
        <taxon>Pezizomycotina</taxon>
        <taxon>Sordariomycetes</taxon>
        <taxon>Hypocreomycetidae</taxon>
        <taxon>Glomerellales</taxon>
        <taxon>Glomerellaceae</taxon>
        <taxon>Colletotrichum</taxon>
        <taxon>Colletotrichum graminicola species complex</taxon>
    </lineage>
</organism>
<dbReference type="Proteomes" id="UP001232148">
    <property type="component" value="Unassembled WGS sequence"/>
</dbReference>
<reference evidence="1" key="1">
    <citation type="submission" date="2021-06" db="EMBL/GenBank/DDBJ databases">
        <title>Comparative genomics, transcriptomics and evolutionary studies reveal genomic signatures of adaptation to plant cell wall in hemibiotrophic fungi.</title>
        <authorList>
            <consortium name="DOE Joint Genome Institute"/>
            <person name="Baroncelli R."/>
            <person name="Diaz J.F."/>
            <person name="Benocci T."/>
            <person name="Peng M."/>
            <person name="Battaglia E."/>
            <person name="Haridas S."/>
            <person name="Andreopoulos W."/>
            <person name="Labutti K."/>
            <person name="Pangilinan J."/>
            <person name="Floch G.L."/>
            <person name="Makela M.R."/>
            <person name="Henrissat B."/>
            <person name="Grigoriev I.V."/>
            <person name="Crouch J.A."/>
            <person name="De Vries R.P."/>
            <person name="Sukno S.A."/>
            <person name="Thon M.R."/>
        </authorList>
    </citation>
    <scope>NUCLEOTIDE SEQUENCE</scope>
    <source>
        <strain evidence="1">MAFF235873</strain>
    </source>
</reference>
<dbReference type="EMBL" id="MU842858">
    <property type="protein sequence ID" value="KAK2029877.1"/>
    <property type="molecule type" value="Genomic_DNA"/>
</dbReference>
<proteinExistence type="predicted"/>
<name>A0AAD9M2R3_9PEZI</name>
<evidence type="ECO:0000313" key="2">
    <source>
        <dbReference type="Proteomes" id="UP001232148"/>
    </source>
</evidence>
<comment type="caution">
    <text evidence="1">The sequence shown here is derived from an EMBL/GenBank/DDBJ whole genome shotgun (WGS) entry which is preliminary data.</text>
</comment>
<dbReference type="AlphaFoldDB" id="A0AAD9M2R3"/>
<evidence type="ECO:0000313" key="1">
    <source>
        <dbReference type="EMBL" id="KAK2029877.1"/>
    </source>
</evidence>
<accession>A0AAD9M2R3</accession>